<dbReference type="PROSITE" id="PS50297">
    <property type="entry name" value="ANK_REP_REGION"/>
    <property type="match status" value="2"/>
</dbReference>
<dbReference type="InterPro" id="IPR036770">
    <property type="entry name" value="Ankyrin_rpt-contain_sf"/>
</dbReference>
<keyword evidence="2 3" id="KW-0040">ANK repeat</keyword>
<feature type="repeat" description="ANK" evidence="3">
    <location>
        <begin position="139"/>
        <end position="171"/>
    </location>
</feature>
<dbReference type="PANTHER" id="PTHR24171">
    <property type="entry name" value="ANKYRIN REPEAT DOMAIN-CONTAINING PROTEIN 39-RELATED"/>
    <property type="match status" value="1"/>
</dbReference>
<dbReference type="EMBL" id="JAZAVK010000108">
    <property type="protein sequence ID" value="KAK7422446.1"/>
    <property type="molecule type" value="Genomic_DNA"/>
</dbReference>
<sequence>MAARSKCPQSVRYLLDKKADAHTLDDNGRSPLYYAMTQDDLPTEIFWAVDFAAFTVFEYLLGLSRRTADASDISEPNLLHDAAAGASVKIFDLLLRSGVDVNLEWQGSSALHVAAENGRVENIRKLLVYKAKVDAPDYSKKTPLHSAAAADQAEAVKALLEAGSQINAQDNDLRIPVYVAAYYGQTKSLETLLQYKPDLSIVHSSGWTPLHVGVDNLEVTKLLVGDGASPNRTSGLLCT</sequence>
<dbReference type="PROSITE" id="PS50088">
    <property type="entry name" value="ANK_REPEAT"/>
    <property type="match status" value="2"/>
</dbReference>
<dbReference type="Pfam" id="PF13637">
    <property type="entry name" value="Ank_4"/>
    <property type="match status" value="1"/>
</dbReference>
<protein>
    <submittedName>
        <fullName evidence="4">Uncharacterized protein</fullName>
    </submittedName>
</protein>
<gene>
    <name evidence="4" type="ORF">QQZ08_009498</name>
</gene>
<keyword evidence="5" id="KW-1185">Reference proteome</keyword>
<organism evidence="4 5">
    <name type="scientific">Neonectria magnoliae</name>
    <dbReference type="NCBI Taxonomy" id="2732573"/>
    <lineage>
        <taxon>Eukaryota</taxon>
        <taxon>Fungi</taxon>
        <taxon>Dikarya</taxon>
        <taxon>Ascomycota</taxon>
        <taxon>Pezizomycotina</taxon>
        <taxon>Sordariomycetes</taxon>
        <taxon>Hypocreomycetidae</taxon>
        <taxon>Hypocreales</taxon>
        <taxon>Nectriaceae</taxon>
        <taxon>Neonectria</taxon>
    </lineage>
</organism>
<evidence type="ECO:0000313" key="4">
    <source>
        <dbReference type="EMBL" id="KAK7422446.1"/>
    </source>
</evidence>
<evidence type="ECO:0000256" key="2">
    <source>
        <dbReference type="ARBA" id="ARBA00023043"/>
    </source>
</evidence>
<reference evidence="4 5" key="1">
    <citation type="journal article" date="2025" name="Microbiol. Resour. Announc.">
        <title>Draft genome sequences for Neonectria magnoliae and Neonectria punicea, canker pathogens of Liriodendron tulipifera and Acer saccharum in West Virginia.</title>
        <authorList>
            <person name="Petronek H.M."/>
            <person name="Kasson M.T."/>
            <person name="Metheny A.M."/>
            <person name="Stauder C.M."/>
            <person name="Lovett B."/>
            <person name="Lynch S.C."/>
            <person name="Garnas J.R."/>
            <person name="Kasson L.R."/>
            <person name="Stajich J.E."/>
        </authorList>
    </citation>
    <scope>NUCLEOTIDE SEQUENCE [LARGE SCALE GENOMIC DNA]</scope>
    <source>
        <strain evidence="4 5">NRRL 64651</strain>
    </source>
</reference>
<keyword evidence="1" id="KW-0677">Repeat</keyword>
<feature type="repeat" description="ANK" evidence="3">
    <location>
        <begin position="106"/>
        <end position="138"/>
    </location>
</feature>
<dbReference type="Proteomes" id="UP001498421">
    <property type="component" value="Unassembled WGS sequence"/>
</dbReference>
<dbReference type="PANTHER" id="PTHR24171:SF9">
    <property type="entry name" value="ANKYRIN REPEAT DOMAIN-CONTAINING PROTEIN 39"/>
    <property type="match status" value="1"/>
</dbReference>
<accession>A0ABR1HPH9</accession>
<comment type="caution">
    <text evidence="4">The sequence shown here is derived from an EMBL/GenBank/DDBJ whole genome shotgun (WGS) entry which is preliminary data.</text>
</comment>
<dbReference type="PRINTS" id="PR01415">
    <property type="entry name" value="ANKYRIN"/>
</dbReference>
<dbReference type="InterPro" id="IPR002110">
    <property type="entry name" value="Ankyrin_rpt"/>
</dbReference>
<dbReference type="SUPFAM" id="SSF48403">
    <property type="entry name" value="Ankyrin repeat"/>
    <property type="match status" value="1"/>
</dbReference>
<dbReference type="Gene3D" id="1.25.40.20">
    <property type="entry name" value="Ankyrin repeat-containing domain"/>
    <property type="match status" value="2"/>
</dbReference>
<evidence type="ECO:0000313" key="5">
    <source>
        <dbReference type="Proteomes" id="UP001498421"/>
    </source>
</evidence>
<dbReference type="Pfam" id="PF12796">
    <property type="entry name" value="Ank_2"/>
    <property type="match status" value="2"/>
</dbReference>
<evidence type="ECO:0000256" key="1">
    <source>
        <dbReference type="ARBA" id="ARBA00022737"/>
    </source>
</evidence>
<proteinExistence type="predicted"/>
<dbReference type="SMART" id="SM00248">
    <property type="entry name" value="ANK"/>
    <property type="match status" value="6"/>
</dbReference>
<name>A0ABR1HPH9_9HYPO</name>
<evidence type="ECO:0000256" key="3">
    <source>
        <dbReference type="PROSITE-ProRule" id="PRU00023"/>
    </source>
</evidence>